<name>A0ABR9QVS2_9FIRM</name>
<keyword evidence="3" id="KW-1185">Reference proteome</keyword>
<proteinExistence type="predicted"/>
<sequence length="177" mass="20476">MNKIPDREECLRLLSEYGTPYHVIRHCMAVCRVAVSIGERLNEKGYNINIELLRAAAMLHDIARVHDMHETVGAKYLKEKGYKSVADIVIQHTKYHDFNPVPKINETDLLCVGDRTVKEDQYVGVDERMEYIKEKALRMGRDAFIPSIEKGRLMLKEYIHEIEDVMGITLDELMKGK</sequence>
<dbReference type="Proteomes" id="UP001516588">
    <property type="component" value="Unassembled WGS sequence"/>
</dbReference>
<dbReference type="EMBL" id="JADCKA010000002">
    <property type="protein sequence ID" value="MBE5034972.1"/>
    <property type="molecule type" value="Genomic_DNA"/>
</dbReference>
<evidence type="ECO:0000259" key="1">
    <source>
        <dbReference type="SMART" id="SM00471"/>
    </source>
</evidence>
<feature type="domain" description="HD/PDEase" evidence="1">
    <location>
        <begin position="19"/>
        <end position="141"/>
    </location>
</feature>
<reference evidence="2 3" key="1">
    <citation type="submission" date="2020-10" db="EMBL/GenBank/DDBJ databases">
        <title>ChiBAC.</title>
        <authorList>
            <person name="Zenner C."/>
            <person name="Hitch T.C.A."/>
            <person name="Clavel T."/>
        </authorList>
    </citation>
    <scope>NUCLEOTIDE SEQUENCE [LARGE SCALE GENOMIC DNA]</scope>
    <source>
        <strain evidence="2 3">DSM 108706</strain>
    </source>
</reference>
<protein>
    <submittedName>
        <fullName evidence="2">HD domain-containing protein</fullName>
    </submittedName>
</protein>
<evidence type="ECO:0000313" key="3">
    <source>
        <dbReference type="Proteomes" id="UP001516588"/>
    </source>
</evidence>
<dbReference type="Pfam" id="PF01966">
    <property type="entry name" value="HD"/>
    <property type="match status" value="1"/>
</dbReference>
<dbReference type="PANTHER" id="PTHR38659">
    <property type="entry name" value="METAL-DEPENDENT PHOSPHOHYDROLASE"/>
    <property type="match status" value="1"/>
</dbReference>
<dbReference type="RefSeq" id="WP_226384643.1">
    <property type="nucleotide sequence ID" value="NZ_JADCKA010000002.1"/>
</dbReference>
<dbReference type="SMART" id="SM00471">
    <property type="entry name" value="HDc"/>
    <property type="match status" value="1"/>
</dbReference>
<dbReference type="Gene3D" id="1.10.3210.10">
    <property type="entry name" value="Hypothetical protein af1432"/>
    <property type="match status" value="1"/>
</dbReference>
<gene>
    <name evidence="2" type="ORF">INF20_01605</name>
</gene>
<comment type="caution">
    <text evidence="2">The sequence shown here is derived from an EMBL/GenBank/DDBJ whole genome shotgun (WGS) entry which is preliminary data.</text>
</comment>
<evidence type="ECO:0000313" key="2">
    <source>
        <dbReference type="EMBL" id="MBE5034972.1"/>
    </source>
</evidence>
<dbReference type="CDD" id="cd00077">
    <property type="entry name" value="HDc"/>
    <property type="match status" value="1"/>
</dbReference>
<dbReference type="InterPro" id="IPR006674">
    <property type="entry name" value="HD_domain"/>
</dbReference>
<dbReference type="SUPFAM" id="SSF109604">
    <property type="entry name" value="HD-domain/PDEase-like"/>
    <property type="match status" value="1"/>
</dbReference>
<dbReference type="NCBIfam" id="TIGR00277">
    <property type="entry name" value="HDIG"/>
    <property type="match status" value="1"/>
</dbReference>
<accession>A0ABR9QVS2</accession>
<organism evidence="2 3">
    <name type="scientific">Gallibacter intestinalis</name>
    <dbReference type="NCBI Taxonomy" id="2779356"/>
    <lineage>
        <taxon>Bacteria</taxon>
        <taxon>Bacillati</taxon>
        <taxon>Bacillota</taxon>
        <taxon>Clostridia</taxon>
        <taxon>Eubacteriales</taxon>
        <taxon>Eubacteriaceae</taxon>
        <taxon>Gallibacter</taxon>
    </lineage>
</organism>
<dbReference type="InterPro" id="IPR003607">
    <property type="entry name" value="HD/PDEase_dom"/>
</dbReference>
<dbReference type="PANTHER" id="PTHR38659:SF2">
    <property type="entry name" value="HDIG DOMAIN PROTEIN"/>
    <property type="match status" value="1"/>
</dbReference>
<dbReference type="InterPro" id="IPR006675">
    <property type="entry name" value="HDIG_dom"/>
</dbReference>